<dbReference type="CDD" id="cd06903">
    <property type="entry name" value="lectin_EMP46_EMP47"/>
    <property type="match status" value="1"/>
</dbReference>
<dbReference type="GO" id="GO:0000139">
    <property type="term" value="C:Golgi membrane"/>
    <property type="evidence" value="ECO:0007669"/>
    <property type="project" value="TreeGrafter"/>
</dbReference>
<evidence type="ECO:0000256" key="4">
    <source>
        <dbReference type="ARBA" id="ARBA00022989"/>
    </source>
</evidence>
<evidence type="ECO:0000256" key="6">
    <source>
        <dbReference type="SAM" id="MobiDB-lite"/>
    </source>
</evidence>
<evidence type="ECO:0000256" key="2">
    <source>
        <dbReference type="ARBA" id="ARBA00022692"/>
    </source>
</evidence>
<comment type="caution">
    <text evidence="10">The sequence shown here is derived from an EMBL/GenBank/DDBJ whole genome shotgun (WGS) entry which is preliminary data.</text>
</comment>
<name>A0A370TGX8_9HELO</name>
<comment type="subcellular location">
    <subcellularLocation>
        <location evidence="1">Membrane</location>
        <topology evidence="1">Single-pass type I membrane protein</topology>
    </subcellularLocation>
</comment>
<dbReference type="STRING" id="2656787.A0A370TGX8"/>
<evidence type="ECO:0000256" key="1">
    <source>
        <dbReference type="ARBA" id="ARBA00004479"/>
    </source>
</evidence>
<sequence length="439" mass="48151">MHHPSAPLLSLLSLASALLASARASYLNNDLSFGHNNERISPNNRAVPNWYLVGHPDPPEILSNKLVLTPPVPGNQRGAVWAERPLVHSLWTAAVDFRATGPERGGGNLNIWYAKNGRDEVSTASIYTAGRFDGLALVIDQYAGSGGSIRGFLNDGTTDYKSHHNVDSLAFGHCKYAYRNLGRPSHVSIRQTADNFIVEIDGNLCFESSKIKLPLANFFGISAASAETPDSFEVFKFVTTTDTPSPDIAGQRLVEQQHQYGSAENAGQQQQQQQQQQGDGTIPAFSDMPDTAAEKYTSGAEQFADLHNRLQVMMKHISAISREVKDYQLEENRRHDTIMAKLHSIEAAVKVQEGTPNILKDIRSDVRQTKADLHEALNQHVAGLKVAVRDTHHSVLGTLAKTGTGLGKLVLVVVGSQGLLLGVYVLYKRRRTNMPKKYL</sequence>
<keyword evidence="11" id="KW-1185">Reference proteome</keyword>
<reference evidence="10 11" key="1">
    <citation type="journal article" date="2018" name="IMA Fungus">
        <title>IMA Genome-F 9: Draft genome sequence of Annulohypoxylon stygium, Aspergillus mulundensis, Berkeleyomyces basicola (syn. Thielaviopsis basicola), Ceratocystis smalleyi, two Cercospora beticola strains, Coleophoma cylindrospora, Fusarium fracticaudum, Phialophora cf. hyalina, and Morchella septimelata.</title>
        <authorList>
            <person name="Wingfield B.D."/>
            <person name="Bills G.F."/>
            <person name="Dong Y."/>
            <person name="Huang W."/>
            <person name="Nel W.J."/>
            <person name="Swalarsk-Parry B.S."/>
            <person name="Vaghefi N."/>
            <person name="Wilken P.M."/>
            <person name="An Z."/>
            <person name="de Beer Z.W."/>
            <person name="De Vos L."/>
            <person name="Chen L."/>
            <person name="Duong T.A."/>
            <person name="Gao Y."/>
            <person name="Hammerbacher A."/>
            <person name="Kikkert J.R."/>
            <person name="Li Y."/>
            <person name="Li H."/>
            <person name="Li K."/>
            <person name="Li Q."/>
            <person name="Liu X."/>
            <person name="Ma X."/>
            <person name="Naidoo K."/>
            <person name="Pethybridge S.J."/>
            <person name="Sun J."/>
            <person name="Steenkamp E.T."/>
            <person name="van der Nest M.A."/>
            <person name="van Wyk S."/>
            <person name="Wingfield M.J."/>
            <person name="Xiong C."/>
            <person name="Yue Q."/>
            <person name="Zhang X."/>
        </authorList>
    </citation>
    <scope>NUCLEOTIDE SEQUENCE [LARGE SCALE GENOMIC DNA]</scope>
    <source>
        <strain evidence="10 11">BP 5553</strain>
    </source>
</reference>
<dbReference type="GO" id="GO:0030134">
    <property type="term" value="C:COPII-coated ER to Golgi transport vesicle"/>
    <property type="evidence" value="ECO:0007669"/>
    <property type="project" value="TreeGrafter"/>
</dbReference>
<dbReference type="EMBL" id="NPIC01000007">
    <property type="protein sequence ID" value="RDL34452.1"/>
    <property type="molecule type" value="Genomic_DNA"/>
</dbReference>
<dbReference type="PANTHER" id="PTHR12223">
    <property type="entry name" value="VESICULAR MANNOSE-BINDING LECTIN"/>
    <property type="match status" value="1"/>
</dbReference>
<dbReference type="RefSeq" id="XP_031867434.1">
    <property type="nucleotide sequence ID" value="XM_032016203.1"/>
</dbReference>
<protein>
    <submittedName>
        <fullName evidence="10">Concanavalin A-like lectin</fullName>
    </submittedName>
</protein>
<organism evidence="10 11">
    <name type="scientific">Venustampulla echinocandica</name>
    <dbReference type="NCBI Taxonomy" id="2656787"/>
    <lineage>
        <taxon>Eukaryota</taxon>
        <taxon>Fungi</taxon>
        <taxon>Dikarya</taxon>
        <taxon>Ascomycota</taxon>
        <taxon>Pezizomycotina</taxon>
        <taxon>Leotiomycetes</taxon>
        <taxon>Helotiales</taxon>
        <taxon>Pleuroascaceae</taxon>
        <taxon>Venustampulla</taxon>
    </lineage>
</organism>
<keyword evidence="10" id="KW-0430">Lectin</keyword>
<dbReference type="Proteomes" id="UP000254866">
    <property type="component" value="Unassembled WGS sequence"/>
</dbReference>
<dbReference type="AlphaFoldDB" id="A0A370TGX8"/>
<evidence type="ECO:0000256" key="7">
    <source>
        <dbReference type="SAM" id="Phobius"/>
    </source>
</evidence>
<dbReference type="GO" id="GO:0005793">
    <property type="term" value="C:endoplasmic reticulum-Golgi intermediate compartment"/>
    <property type="evidence" value="ECO:0007669"/>
    <property type="project" value="TreeGrafter"/>
</dbReference>
<dbReference type="InterPro" id="IPR005052">
    <property type="entry name" value="Lectin_leg"/>
</dbReference>
<feature type="compositionally biased region" description="Low complexity" evidence="6">
    <location>
        <begin position="268"/>
        <end position="277"/>
    </location>
</feature>
<dbReference type="Pfam" id="PF03388">
    <property type="entry name" value="Lectin_leg-like"/>
    <property type="match status" value="1"/>
</dbReference>
<evidence type="ECO:0000256" key="8">
    <source>
        <dbReference type="SAM" id="SignalP"/>
    </source>
</evidence>
<dbReference type="PROSITE" id="PS51328">
    <property type="entry name" value="L_LECTIN_LIKE"/>
    <property type="match status" value="1"/>
</dbReference>
<dbReference type="GO" id="GO:0005789">
    <property type="term" value="C:endoplasmic reticulum membrane"/>
    <property type="evidence" value="ECO:0007669"/>
    <property type="project" value="TreeGrafter"/>
</dbReference>
<dbReference type="OrthoDB" id="10265193at2759"/>
<feature type="region of interest" description="Disordered" evidence="6">
    <location>
        <begin position="258"/>
        <end position="289"/>
    </location>
</feature>
<dbReference type="PANTHER" id="PTHR12223:SF28">
    <property type="entry name" value="LECTIN, MANNOSE BINDING 1 LIKE"/>
    <property type="match status" value="1"/>
</dbReference>
<dbReference type="GO" id="GO:0005537">
    <property type="term" value="F:D-mannose binding"/>
    <property type="evidence" value="ECO:0007669"/>
    <property type="project" value="TreeGrafter"/>
</dbReference>
<keyword evidence="3 8" id="KW-0732">Signal</keyword>
<dbReference type="InterPro" id="IPR013320">
    <property type="entry name" value="ConA-like_dom_sf"/>
</dbReference>
<proteinExistence type="predicted"/>
<gene>
    <name evidence="10" type="ORF">BP5553_07580</name>
</gene>
<evidence type="ECO:0000256" key="5">
    <source>
        <dbReference type="ARBA" id="ARBA00023136"/>
    </source>
</evidence>
<accession>A0A370TGX8</accession>
<evidence type="ECO:0000313" key="11">
    <source>
        <dbReference type="Proteomes" id="UP000254866"/>
    </source>
</evidence>
<feature type="domain" description="L-type lectin-like" evidence="9">
    <location>
        <begin position="31"/>
        <end position="242"/>
    </location>
</feature>
<dbReference type="InterPro" id="IPR035661">
    <property type="entry name" value="EMP46/EMP47_N"/>
</dbReference>
<feature type="chain" id="PRO_5016835871" evidence="8">
    <location>
        <begin position="25"/>
        <end position="439"/>
    </location>
</feature>
<keyword evidence="4 7" id="KW-1133">Transmembrane helix</keyword>
<evidence type="ECO:0000313" key="10">
    <source>
        <dbReference type="EMBL" id="RDL34452.1"/>
    </source>
</evidence>
<dbReference type="InterPro" id="IPR051136">
    <property type="entry name" value="Intracellular_Lectin-GPT"/>
</dbReference>
<dbReference type="FunFam" id="2.60.120.200:FF:000245">
    <property type="entry name" value="Similar to lectin family integral membrane protein"/>
    <property type="match status" value="1"/>
</dbReference>
<dbReference type="SUPFAM" id="SSF49899">
    <property type="entry name" value="Concanavalin A-like lectins/glucanases"/>
    <property type="match status" value="1"/>
</dbReference>
<keyword evidence="5 7" id="KW-0472">Membrane</keyword>
<feature type="transmembrane region" description="Helical" evidence="7">
    <location>
        <begin position="409"/>
        <end position="427"/>
    </location>
</feature>
<feature type="compositionally biased region" description="Polar residues" evidence="6">
    <location>
        <begin position="258"/>
        <end position="267"/>
    </location>
</feature>
<evidence type="ECO:0000256" key="3">
    <source>
        <dbReference type="ARBA" id="ARBA00022729"/>
    </source>
</evidence>
<keyword evidence="2 7" id="KW-0812">Transmembrane</keyword>
<feature type="signal peptide" evidence="8">
    <location>
        <begin position="1"/>
        <end position="24"/>
    </location>
</feature>
<evidence type="ECO:0000259" key="9">
    <source>
        <dbReference type="PROSITE" id="PS51328"/>
    </source>
</evidence>
<dbReference type="GeneID" id="43600429"/>
<dbReference type="Gene3D" id="2.60.120.200">
    <property type="match status" value="1"/>
</dbReference>
<dbReference type="GO" id="GO:0006888">
    <property type="term" value="P:endoplasmic reticulum to Golgi vesicle-mediated transport"/>
    <property type="evidence" value="ECO:0007669"/>
    <property type="project" value="TreeGrafter"/>
</dbReference>